<evidence type="ECO:0000313" key="1">
    <source>
        <dbReference type="EMBL" id="SHK27895.1"/>
    </source>
</evidence>
<proteinExistence type="predicted"/>
<keyword evidence="2" id="KW-1185">Reference proteome</keyword>
<protein>
    <recommendedName>
        <fullName evidence="3">GIY-YIG domain-containing protein</fullName>
    </recommendedName>
</protein>
<evidence type="ECO:0000313" key="2">
    <source>
        <dbReference type="Proteomes" id="UP000243547"/>
    </source>
</evidence>
<evidence type="ECO:0008006" key="3">
    <source>
        <dbReference type="Google" id="ProtNLM"/>
    </source>
</evidence>
<reference evidence="2" key="1">
    <citation type="submission" date="2016-11" db="EMBL/GenBank/DDBJ databases">
        <authorList>
            <person name="Varghese N."/>
            <person name="Submissions S."/>
        </authorList>
    </citation>
    <scope>NUCLEOTIDE SEQUENCE [LARGE SCALE GENOMIC DNA]</scope>
    <source>
        <strain evidence="2">DSM 14826</strain>
    </source>
</reference>
<dbReference type="AlphaFoldDB" id="A0A1M6R5Y8"/>
<gene>
    <name evidence="1" type="ORF">SAMN02745227_01958</name>
</gene>
<dbReference type="EMBL" id="FRAI01000027">
    <property type="protein sequence ID" value="SHK27895.1"/>
    <property type="molecule type" value="Genomic_DNA"/>
</dbReference>
<dbReference type="STRING" id="1120989.SAMN02745227_01958"/>
<name>A0A1M6R5Y8_9FIRM</name>
<sequence length="211" mass="25290">MIINMEKKLPQFWSFNRIKDDSLIKTENIVWQGPFSWIGYERTNKMKSVPNIAGVYLMTFQYHDGYILRSVGVTNSMKRRFLEHEREYKKGNYTILDVEYAKIGIRKEIWHGWQYAKVHRSQFFEFEDKILKFIEKELAAYRIFVAEISDKRKRERLEAAILINIYASKDLWADLVDGGMNIRSRYNYEVPIEIRNICQQKIYGLPEIVEI</sequence>
<accession>A0A1M6R5Y8</accession>
<dbReference type="Proteomes" id="UP000243547">
    <property type="component" value="Unassembled WGS sequence"/>
</dbReference>
<organism evidence="1 2">
    <name type="scientific">Anaerobranca californiensis DSM 14826</name>
    <dbReference type="NCBI Taxonomy" id="1120989"/>
    <lineage>
        <taxon>Bacteria</taxon>
        <taxon>Bacillati</taxon>
        <taxon>Bacillota</taxon>
        <taxon>Clostridia</taxon>
        <taxon>Eubacteriales</taxon>
        <taxon>Proteinivoracaceae</taxon>
        <taxon>Anaerobranca</taxon>
    </lineage>
</organism>